<organism evidence="1 2">
    <name type="scientific">Strongylus vulgaris</name>
    <name type="common">Blood worm</name>
    <dbReference type="NCBI Taxonomy" id="40348"/>
    <lineage>
        <taxon>Eukaryota</taxon>
        <taxon>Metazoa</taxon>
        <taxon>Ecdysozoa</taxon>
        <taxon>Nematoda</taxon>
        <taxon>Chromadorea</taxon>
        <taxon>Rhabditida</taxon>
        <taxon>Rhabditina</taxon>
        <taxon>Rhabditomorpha</taxon>
        <taxon>Strongyloidea</taxon>
        <taxon>Strongylidae</taxon>
        <taxon>Strongylus</taxon>
    </lineage>
</organism>
<gene>
    <name evidence="1" type="ORF">SVUK_LOCUS16620</name>
</gene>
<evidence type="ECO:0000313" key="2">
    <source>
        <dbReference type="Proteomes" id="UP000270094"/>
    </source>
</evidence>
<name>A0A3P7LR74_STRVU</name>
<protein>
    <submittedName>
        <fullName evidence="1">Uncharacterized protein</fullName>
    </submittedName>
</protein>
<accession>A0A3P7LR74</accession>
<dbReference type="AlphaFoldDB" id="A0A3P7LR74"/>
<proteinExistence type="predicted"/>
<reference evidence="1 2" key="1">
    <citation type="submission" date="2018-11" db="EMBL/GenBank/DDBJ databases">
        <authorList>
            <consortium name="Pathogen Informatics"/>
        </authorList>
    </citation>
    <scope>NUCLEOTIDE SEQUENCE [LARGE SCALE GENOMIC DNA]</scope>
</reference>
<evidence type="ECO:0000313" key="1">
    <source>
        <dbReference type="EMBL" id="VDM81622.1"/>
    </source>
</evidence>
<sequence>MAPVAVRFEKELDVDDDDDDGDCARRAARIRRLVRG</sequence>
<dbReference type="Proteomes" id="UP000270094">
    <property type="component" value="Unassembled WGS sequence"/>
</dbReference>
<keyword evidence="2" id="KW-1185">Reference proteome</keyword>
<dbReference type="EMBL" id="UYYB01113805">
    <property type="protein sequence ID" value="VDM81622.1"/>
    <property type="molecule type" value="Genomic_DNA"/>
</dbReference>